<evidence type="ECO:0000313" key="2">
    <source>
        <dbReference type="EMBL" id="GAA5076349.1"/>
    </source>
</evidence>
<evidence type="ECO:0000313" key="3">
    <source>
        <dbReference type="Proteomes" id="UP001500124"/>
    </source>
</evidence>
<reference evidence="3" key="1">
    <citation type="journal article" date="2019" name="Int. J. Syst. Evol. Microbiol.">
        <title>The Global Catalogue of Microorganisms (GCM) 10K type strain sequencing project: providing services to taxonomists for standard genome sequencing and annotation.</title>
        <authorList>
            <consortium name="The Broad Institute Genomics Platform"/>
            <consortium name="The Broad Institute Genome Sequencing Center for Infectious Disease"/>
            <person name="Wu L."/>
            <person name="Ma J."/>
        </authorList>
    </citation>
    <scope>NUCLEOTIDE SEQUENCE [LARGE SCALE GENOMIC DNA]</scope>
    <source>
        <strain evidence="3">JCM 18410</strain>
    </source>
</reference>
<feature type="compositionally biased region" description="Basic and acidic residues" evidence="1">
    <location>
        <begin position="1"/>
        <end position="11"/>
    </location>
</feature>
<comment type="caution">
    <text evidence="2">The sequence shown here is derived from an EMBL/GenBank/DDBJ whole genome shotgun (WGS) entry which is preliminary data.</text>
</comment>
<gene>
    <name evidence="2" type="ORF">GCM10023336_66430</name>
</gene>
<keyword evidence="3" id="KW-1185">Reference proteome</keyword>
<accession>A0ABP9LDR4</accession>
<sequence>MVGDRTVHDGPDDGVQAGAVAAGREDTNAHSPNNLLHMGTGPDRAVRLDPRHPNGSRGAALRVRPPAGRGRSPVRKARQTGWSPRADGPVNTRARPGAAAVEKNRFGPLPAARTAAGPGA</sequence>
<proteinExistence type="predicted"/>
<dbReference type="EMBL" id="BAABKC010000115">
    <property type="protein sequence ID" value="GAA5076349.1"/>
    <property type="molecule type" value="Genomic_DNA"/>
</dbReference>
<organism evidence="2 3">
    <name type="scientific">Streptomyces similanensis</name>
    <dbReference type="NCBI Taxonomy" id="1274988"/>
    <lineage>
        <taxon>Bacteria</taxon>
        <taxon>Bacillati</taxon>
        <taxon>Actinomycetota</taxon>
        <taxon>Actinomycetes</taxon>
        <taxon>Kitasatosporales</taxon>
        <taxon>Streptomycetaceae</taxon>
        <taxon>Streptomyces</taxon>
    </lineage>
</organism>
<feature type="compositionally biased region" description="Low complexity" evidence="1">
    <location>
        <begin position="13"/>
        <end position="22"/>
    </location>
</feature>
<name>A0ABP9LDR4_9ACTN</name>
<feature type="region of interest" description="Disordered" evidence="1">
    <location>
        <begin position="1"/>
        <end position="120"/>
    </location>
</feature>
<dbReference type="Proteomes" id="UP001500124">
    <property type="component" value="Unassembled WGS sequence"/>
</dbReference>
<evidence type="ECO:0000256" key="1">
    <source>
        <dbReference type="SAM" id="MobiDB-lite"/>
    </source>
</evidence>
<protein>
    <submittedName>
        <fullName evidence="2">Uncharacterized protein</fullName>
    </submittedName>
</protein>